<evidence type="ECO:0000259" key="2">
    <source>
        <dbReference type="Pfam" id="PF02754"/>
    </source>
</evidence>
<name>A0A0F9QX28_9ZZZZ</name>
<dbReference type="PANTHER" id="PTHR42947:SF1">
    <property type="entry name" value="COB--COM HETERODISULFIDE REDUCTASE SUBUNIT B 1"/>
    <property type="match status" value="1"/>
</dbReference>
<dbReference type="PANTHER" id="PTHR42947">
    <property type="entry name" value="COB--COM HETERODISULFIDE REDUCTASE SUBUNIT B 1"/>
    <property type="match status" value="1"/>
</dbReference>
<dbReference type="InterPro" id="IPR051278">
    <property type="entry name" value="HdrB/HdrD_reductase"/>
</dbReference>
<accession>A0A0F9QX28</accession>
<dbReference type="AlphaFoldDB" id="A0A0F9QX28"/>
<evidence type="ECO:0000256" key="1">
    <source>
        <dbReference type="ARBA" id="ARBA00023002"/>
    </source>
</evidence>
<dbReference type="Gene3D" id="1.20.1050.140">
    <property type="match status" value="1"/>
</dbReference>
<comment type="caution">
    <text evidence="3">The sequence shown here is derived from an EMBL/GenBank/DDBJ whole genome shotgun (WGS) entry which is preliminary data.</text>
</comment>
<reference evidence="3" key="1">
    <citation type="journal article" date="2015" name="Nature">
        <title>Complex archaea that bridge the gap between prokaryotes and eukaryotes.</title>
        <authorList>
            <person name="Spang A."/>
            <person name="Saw J.H."/>
            <person name="Jorgensen S.L."/>
            <person name="Zaremba-Niedzwiedzka K."/>
            <person name="Martijn J."/>
            <person name="Lind A.E."/>
            <person name="van Eijk R."/>
            <person name="Schleper C."/>
            <person name="Guy L."/>
            <person name="Ettema T.J."/>
        </authorList>
    </citation>
    <scope>NUCLEOTIDE SEQUENCE</scope>
</reference>
<keyword evidence="1" id="KW-0560">Oxidoreductase</keyword>
<feature type="domain" description="Cysteine-rich" evidence="2">
    <location>
        <begin position="149"/>
        <end position="237"/>
    </location>
</feature>
<sequence length="293" mass="33280">MELALYLGCTIPLKMPHLEKAFRDVASILDLRLKEMVGVSCCPEPVSLQSLNIDTWVTLGARNLAIAERMGLDILTICSGCYETLKTVSVLLEEDEKYLEKIERILKKINYKYSGKTKVYSFVELFSQQEWLDKIKNLIIKPLDNLTLAVHYGCHLIRPSKIMQFDHPEKPEKIDIILEALGAKTIDFASKLECCGFCARLQEEIGENLVEDKMTELCELEEEVDALITVCPACTTQYDRKEKIISRRTGKELDIPVLYLTEAMAIALGVDLQDLSLKNRSVKPYKLIDKLTS</sequence>
<feature type="domain" description="Cysteine-rich" evidence="2">
    <location>
        <begin position="4"/>
        <end position="86"/>
    </location>
</feature>
<dbReference type="Pfam" id="PF02754">
    <property type="entry name" value="CCG"/>
    <property type="match status" value="2"/>
</dbReference>
<proteinExistence type="predicted"/>
<evidence type="ECO:0000313" key="3">
    <source>
        <dbReference type="EMBL" id="KKN48860.1"/>
    </source>
</evidence>
<dbReference type="GO" id="GO:0016491">
    <property type="term" value="F:oxidoreductase activity"/>
    <property type="evidence" value="ECO:0007669"/>
    <property type="project" value="UniProtKB-KW"/>
</dbReference>
<dbReference type="EMBL" id="LAZR01001199">
    <property type="protein sequence ID" value="KKN48860.1"/>
    <property type="molecule type" value="Genomic_DNA"/>
</dbReference>
<protein>
    <recommendedName>
        <fullName evidence="2">Cysteine-rich domain-containing protein</fullName>
    </recommendedName>
</protein>
<organism evidence="3">
    <name type="scientific">marine sediment metagenome</name>
    <dbReference type="NCBI Taxonomy" id="412755"/>
    <lineage>
        <taxon>unclassified sequences</taxon>
        <taxon>metagenomes</taxon>
        <taxon>ecological metagenomes</taxon>
    </lineage>
</organism>
<gene>
    <name evidence="3" type="ORF">LCGC14_0648650</name>
</gene>
<dbReference type="InterPro" id="IPR004017">
    <property type="entry name" value="Cys_rich_dom"/>
</dbReference>